<dbReference type="Pfam" id="PF07947">
    <property type="entry name" value="YhhN"/>
    <property type="match status" value="1"/>
</dbReference>
<feature type="transmembrane region" description="Helical" evidence="9">
    <location>
        <begin position="182"/>
        <end position="202"/>
    </location>
</feature>
<dbReference type="Proteomes" id="UP000823872">
    <property type="component" value="Chromosome D1"/>
</dbReference>
<feature type="transmembrane region" description="Helical" evidence="9">
    <location>
        <begin position="262"/>
        <end position="280"/>
    </location>
</feature>
<comment type="catalytic activity">
    <reaction evidence="8">
        <text>a 1-O-(1Z-alkenyl)-sn-glycero-3-phosphocholine + H2O = a 2,3-saturated aldehyde + sn-glycerol 3-phosphocholine</text>
        <dbReference type="Rhea" id="RHEA:22544"/>
        <dbReference type="ChEBI" id="CHEBI:15377"/>
        <dbReference type="ChEBI" id="CHEBI:16870"/>
        <dbReference type="ChEBI" id="CHEBI:73359"/>
        <dbReference type="ChEBI" id="CHEBI:77287"/>
        <dbReference type="EC" id="3.3.2.2"/>
    </reaction>
</comment>
<gene>
    <name evidence="11" type="primary">TMEM86A</name>
</gene>
<evidence type="ECO:0000256" key="10">
    <source>
        <dbReference type="SAM" id="SignalP"/>
    </source>
</evidence>
<sequence>MFVYTLGLRVYGLLCAYLSVSFQLEDCVYPAHCVSCRRVWVRSEGCGSNRNYVRVCCMFKDGRESPCIPRVRRRCVWPHVHYRNVFVSRPSQARSSSRAWGGHGHVLGCLGPGPQRGGVSSAPPPDSRPLIGRGCYDVVGIADRNPSARRAGGIVRHPGLCYVFAYSPGRGRVLAAAARSGVPAAAAAAAAAAAMVSPVTVVKSEGPKLVPFFKATCVYFVLWLPSSSPSWVSALIKCLPIFCLWLFLLAHGLGFLLTHPSATRIFVGLVFSALGDAFLIWQDQGYFVHGLLMFAVTHMLYASAFGMRPLALRTGLVMAVLSGLCYALLYPGLSGAFTYLVGVYVALISFMGWRAMAGLRLVGAAWRWTELAAGGGALLFIISDLTIALNKFCFPVPYSRALIMSTYYAAQMLIALSAVESREPVEDYRLSKAN</sequence>
<keyword evidence="4 9" id="KW-1133">Transmembrane helix</keyword>
<evidence type="ECO:0000256" key="7">
    <source>
        <dbReference type="ARBA" id="ARBA00049458"/>
    </source>
</evidence>
<keyword evidence="3 9" id="KW-0812">Transmembrane</keyword>
<feature type="transmembrane region" description="Helical" evidence="9">
    <location>
        <begin position="286"/>
        <end position="303"/>
    </location>
</feature>
<dbReference type="PANTHER" id="PTHR31885:SF9">
    <property type="entry name" value="LYSOPLASMALOGENASE-LIKE PROTEIN TMEM86A"/>
    <property type="match status" value="1"/>
</dbReference>
<evidence type="ECO:0000256" key="4">
    <source>
        <dbReference type="ARBA" id="ARBA00022989"/>
    </source>
</evidence>
<protein>
    <recommendedName>
        <fullName evidence="6">lysoplasmalogenase</fullName>
        <ecNumber evidence="6">3.3.2.2</ecNumber>
    </recommendedName>
</protein>
<organism evidence="11 12">
    <name type="scientific">Felis catus</name>
    <name type="common">Cat</name>
    <name type="synonym">Felis silvestris catus</name>
    <dbReference type="NCBI Taxonomy" id="9685"/>
    <lineage>
        <taxon>Eukaryota</taxon>
        <taxon>Metazoa</taxon>
        <taxon>Chordata</taxon>
        <taxon>Craniata</taxon>
        <taxon>Vertebrata</taxon>
        <taxon>Euteleostomi</taxon>
        <taxon>Mammalia</taxon>
        <taxon>Eutheria</taxon>
        <taxon>Laurasiatheria</taxon>
        <taxon>Carnivora</taxon>
        <taxon>Feliformia</taxon>
        <taxon>Felidae</taxon>
        <taxon>Felinae</taxon>
        <taxon>Felis</taxon>
    </lineage>
</organism>
<feature type="transmembrane region" description="Helical" evidence="9">
    <location>
        <begin position="336"/>
        <end position="356"/>
    </location>
</feature>
<evidence type="ECO:0000256" key="3">
    <source>
        <dbReference type="ARBA" id="ARBA00022692"/>
    </source>
</evidence>
<evidence type="ECO:0000313" key="12">
    <source>
        <dbReference type="Proteomes" id="UP000823872"/>
    </source>
</evidence>
<feature type="transmembrane region" description="Helical" evidence="9">
    <location>
        <begin position="368"/>
        <end position="389"/>
    </location>
</feature>
<dbReference type="Ensembl" id="ENSFCTT00005048453.1">
    <property type="protein sequence ID" value="ENSFCTP00005035024.1"/>
    <property type="gene ID" value="ENSFCTG00005016857.1"/>
</dbReference>
<dbReference type="GeneTree" id="ENSGT00390000007101"/>
<reference evidence="11" key="2">
    <citation type="submission" date="2025-08" db="UniProtKB">
        <authorList>
            <consortium name="Ensembl"/>
        </authorList>
    </citation>
    <scope>IDENTIFICATION</scope>
    <source>
        <strain evidence="11">breed Abyssinian</strain>
    </source>
</reference>
<name>A0ABI7YJK1_FELCA</name>
<comment type="similarity">
    <text evidence="2">Belongs to the TMEM86 family.</text>
</comment>
<evidence type="ECO:0000256" key="5">
    <source>
        <dbReference type="ARBA" id="ARBA00023136"/>
    </source>
</evidence>
<comment type="subcellular location">
    <subcellularLocation>
        <location evidence="1">Membrane</location>
        <topology evidence="1">Multi-pass membrane protein</topology>
    </subcellularLocation>
</comment>
<evidence type="ECO:0000256" key="1">
    <source>
        <dbReference type="ARBA" id="ARBA00004141"/>
    </source>
</evidence>
<dbReference type="EC" id="3.3.2.2" evidence="6"/>
<comment type="catalytic activity">
    <reaction evidence="7">
        <text>a 1-O-(1Z-alkenyl)-sn-glycero-3-phosphoethanolamine + H2O = a 2,3-saturated aldehyde + sn-glycero-3-phosphoethanolamine</text>
        <dbReference type="Rhea" id="RHEA:16905"/>
        <dbReference type="ChEBI" id="CHEBI:15377"/>
        <dbReference type="ChEBI" id="CHEBI:73359"/>
        <dbReference type="ChEBI" id="CHEBI:77288"/>
        <dbReference type="ChEBI" id="CHEBI:143890"/>
        <dbReference type="EC" id="3.3.2.2"/>
    </reaction>
</comment>
<evidence type="ECO:0000313" key="11">
    <source>
        <dbReference type="Ensembl" id="ENSFCTP00005035024.1"/>
    </source>
</evidence>
<dbReference type="InterPro" id="IPR012506">
    <property type="entry name" value="TMEM86B-like"/>
</dbReference>
<dbReference type="PANTHER" id="PTHR31885">
    <property type="entry name" value="GH04784P"/>
    <property type="match status" value="1"/>
</dbReference>
<keyword evidence="5 9" id="KW-0472">Membrane</keyword>
<evidence type="ECO:0000256" key="8">
    <source>
        <dbReference type="ARBA" id="ARBA00049560"/>
    </source>
</evidence>
<feature type="chain" id="PRO_5045038332" description="lysoplasmalogenase" evidence="10">
    <location>
        <begin position="22"/>
        <end position="434"/>
    </location>
</feature>
<feature type="signal peptide" evidence="10">
    <location>
        <begin position="1"/>
        <end position="21"/>
    </location>
</feature>
<feature type="transmembrane region" description="Helical" evidence="9">
    <location>
        <begin position="231"/>
        <end position="250"/>
    </location>
</feature>
<keyword evidence="12" id="KW-1185">Reference proteome</keyword>
<keyword evidence="10" id="KW-0732">Signal</keyword>
<reference evidence="11" key="3">
    <citation type="submission" date="2025-09" db="UniProtKB">
        <authorList>
            <consortium name="Ensembl"/>
        </authorList>
    </citation>
    <scope>IDENTIFICATION</scope>
    <source>
        <strain evidence="11">breed Abyssinian</strain>
    </source>
</reference>
<proteinExistence type="inferred from homology"/>
<evidence type="ECO:0000256" key="9">
    <source>
        <dbReference type="SAM" id="Phobius"/>
    </source>
</evidence>
<accession>A0ABI7YJK1</accession>
<evidence type="ECO:0000256" key="2">
    <source>
        <dbReference type="ARBA" id="ARBA00007375"/>
    </source>
</evidence>
<reference evidence="11 12" key="1">
    <citation type="submission" date="2021-02" db="EMBL/GenBank/DDBJ databases">
        <title>Safari Cat Assemblies.</title>
        <authorList>
            <person name="Bredemeyer K.R."/>
            <person name="Murphy W.J."/>
        </authorList>
    </citation>
    <scope>NUCLEOTIDE SEQUENCE [LARGE SCALE GENOMIC DNA]</scope>
</reference>
<evidence type="ECO:0000256" key="6">
    <source>
        <dbReference type="ARBA" id="ARBA00035673"/>
    </source>
</evidence>